<dbReference type="EMBL" id="BK015550">
    <property type="protein sequence ID" value="DAE12394.1"/>
    <property type="molecule type" value="Genomic_DNA"/>
</dbReference>
<reference evidence="1" key="1">
    <citation type="journal article" date="2021" name="Proc. Natl. Acad. Sci. U.S.A.">
        <title>A Catalog of Tens of Thousands of Viruses from Human Metagenomes Reveals Hidden Associations with Chronic Diseases.</title>
        <authorList>
            <person name="Tisza M.J."/>
            <person name="Buck C.B."/>
        </authorList>
    </citation>
    <scope>NUCLEOTIDE SEQUENCE</scope>
    <source>
        <strain evidence="1">CtR5S1</strain>
    </source>
</reference>
<organism evidence="1">
    <name type="scientific">Siphoviridae sp. ctR5S1</name>
    <dbReference type="NCBI Taxonomy" id="2825498"/>
    <lineage>
        <taxon>Viruses</taxon>
        <taxon>Duplodnaviria</taxon>
        <taxon>Heunggongvirae</taxon>
        <taxon>Uroviricota</taxon>
        <taxon>Caudoviricetes</taxon>
    </lineage>
</organism>
<sequence>METTKPKTVDYEYEGQKYRLTCNMAVIGDVQEAYNGKLLQALNQTGGYKSTLTFLAAMMTDAADSQGIKDEYGLPLVFTAREVGRKLTLREVNAVGQQIWPLIEEAVMGKQDDTAQEDDEKN</sequence>
<evidence type="ECO:0000313" key="1">
    <source>
        <dbReference type="EMBL" id="DAE12394.1"/>
    </source>
</evidence>
<protein>
    <submittedName>
        <fullName evidence="1">Tail tube protein</fullName>
    </submittedName>
</protein>
<proteinExistence type="predicted"/>
<name>A0A8S5PZQ8_9CAUD</name>
<accession>A0A8S5PZQ8</accession>